<proteinExistence type="predicted"/>
<evidence type="ECO:0000313" key="2">
    <source>
        <dbReference type="EMBL" id="MFD0626798.1"/>
    </source>
</evidence>
<keyword evidence="1" id="KW-0560">Oxidoreductase</keyword>
<organism evidence="2 3">
    <name type="scientific">Streptomyces sanglieri</name>
    <dbReference type="NCBI Taxonomy" id="193460"/>
    <lineage>
        <taxon>Bacteria</taxon>
        <taxon>Bacillati</taxon>
        <taxon>Actinomycetota</taxon>
        <taxon>Actinomycetes</taxon>
        <taxon>Kitasatosporales</taxon>
        <taxon>Streptomycetaceae</taxon>
        <taxon>Streptomyces</taxon>
    </lineage>
</organism>
<dbReference type="InterPro" id="IPR002347">
    <property type="entry name" value="SDR_fam"/>
</dbReference>
<dbReference type="EMBL" id="JBHTGL010000008">
    <property type="protein sequence ID" value="MFD0626798.1"/>
    <property type="molecule type" value="Genomic_DNA"/>
</dbReference>
<accession>A0ABW2X4M7</accession>
<dbReference type="PANTHER" id="PTHR47534:SF3">
    <property type="entry name" value="ALCOHOL DEHYDROGENASE-LIKE C-TERMINAL DOMAIN-CONTAINING PROTEIN"/>
    <property type="match status" value="1"/>
</dbReference>
<dbReference type="PRINTS" id="PR00081">
    <property type="entry name" value="GDHRDH"/>
</dbReference>
<reference evidence="3" key="1">
    <citation type="journal article" date="2019" name="Int. J. Syst. Evol. Microbiol.">
        <title>The Global Catalogue of Microorganisms (GCM) 10K type strain sequencing project: providing services to taxonomists for standard genome sequencing and annotation.</title>
        <authorList>
            <consortium name="The Broad Institute Genomics Platform"/>
            <consortium name="The Broad Institute Genome Sequencing Center for Infectious Disease"/>
            <person name="Wu L."/>
            <person name="Ma J."/>
        </authorList>
    </citation>
    <scope>NUCLEOTIDE SEQUENCE [LARGE SCALE GENOMIC DNA]</scope>
    <source>
        <strain evidence="3">JCM 12607</strain>
    </source>
</reference>
<dbReference type="SUPFAM" id="SSF51735">
    <property type="entry name" value="NAD(P)-binding Rossmann-fold domains"/>
    <property type="match status" value="1"/>
</dbReference>
<keyword evidence="3" id="KW-1185">Reference proteome</keyword>
<dbReference type="InterPro" id="IPR052228">
    <property type="entry name" value="Sec_Metab_Biosynth_Oxidored"/>
</dbReference>
<dbReference type="Proteomes" id="UP001596915">
    <property type="component" value="Unassembled WGS sequence"/>
</dbReference>
<dbReference type="PANTHER" id="PTHR47534">
    <property type="entry name" value="YALI0E05731P"/>
    <property type="match status" value="1"/>
</dbReference>
<name>A0ABW2X4M7_9ACTN</name>
<dbReference type="InterPro" id="IPR036291">
    <property type="entry name" value="NAD(P)-bd_dom_sf"/>
</dbReference>
<protein>
    <submittedName>
        <fullName evidence="2">SDR family NAD(P)-dependent oxidoreductase</fullName>
    </submittedName>
</protein>
<evidence type="ECO:0000256" key="1">
    <source>
        <dbReference type="ARBA" id="ARBA00023002"/>
    </source>
</evidence>
<gene>
    <name evidence="2" type="ORF">ACFQ2K_32980</name>
</gene>
<evidence type="ECO:0000313" key="3">
    <source>
        <dbReference type="Proteomes" id="UP001596915"/>
    </source>
</evidence>
<dbReference type="Gene3D" id="3.40.50.720">
    <property type="entry name" value="NAD(P)-binding Rossmann-like Domain"/>
    <property type="match status" value="1"/>
</dbReference>
<sequence length="297" mass="31944">MLKTYVITGGTDGIGRAIADTYLERGQEVVVVGRNAGKGEAWLDGARQRGAAARAHFIHADLSRLADTGAVVERIRSSCAQVDALVLCARHFRTTRAVTADGFENTFAHFYLSRFVLSHGLADLLESADAPVILNIAGPGGEGEICWEDLQLAREYDGQRALMQGGRLNDLLGVAFADARPGTKVRYVLLNPGTVSTSFSGQYTPDVMARIDVIRRSAQPVHEAMVPIVRLLDAPPAAPLSAFVRDVPISPHGPGFAIEEARRLHLHTTRLLADWETGTTREASGAGKSRTHIGTSN</sequence>
<dbReference type="Pfam" id="PF00106">
    <property type="entry name" value="adh_short"/>
    <property type="match status" value="1"/>
</dbReference>
<comment type="caution">
    <text evidence="2">The sequence shown here is derived from an EMBL/GenBank/DDBJ whole genome shotgun (WGS) entry which is preliminary data.</text>
</comment>